<evidence type="ECO:0000256" key="2">
    <source>
        <dbReference type="SAM" id="SignalP"/>
    </source>
</evidence>
<reference evidence="4" key="2">
    <citation type="submission" date="2022-01" db="EMBL/GenBank/DDBJ databases">
        <authorList>
            <person name="Yamashiro T."/>
            <person name="Shiraishi A."/>
            <person name="Satake H."/>
            <person name="Nakayama K."/>
        </authorList>
    </citation>
    <scope>NUCLEOTIDE SEQUENCE</scope>
</reference>
<evidence type="ECO:0000313" key="5">
    <source>
        <dbReference type="Proteomes" id="UP001151760"/>
    </source>
</evidence>
<dbReference type="PANTHER" id="PTHR11439:SF483">
    <property type="entry name" value="PEPTIDE SYNTHASE GLIP-LIKE, PUTATIVE (AFU_ORTHOLOGUE AFUA_3G12920)-RELATED"/>
    <property type="match status" value="1"/>
</dbReference>
<evidence type="ECO:0000259" key="3">
    <source>
        <dbReference type="PROSITE" id="PS50994"/>
    </source>
</evidence>
<feature type="signal peptide" evidence="2">
    <location>
        <begin position="1"/>
        <end position="19"/>
    </location>
</feature>
<feature type="region of interest" description="Disordered" evidence="1">
    <location>
        <begin position="1132"/>
        <end position="1158"/>
    </location>
</feature>
<dbReference type="InterPro" id="IPR036397">
    <property type="entry name" value="RNaseH_sf"/>
</dbReference>
<name>A0ABQ4YJR9_9ASTR</name>
<dbReference type="PANTHER" id="PTHR11439">
    <property type="entry name" value="GAG-POL-RELATED RETROTRANSPOSON"/>
    <property type="match status" value="1"/>
</dbReference>
<keyword evidence="5" id="KW-1185">Reference proteome</keyword>
<proteinExistence type="predicted"/>
<comment type="caution">
    <text evidence="4">The sequence shown here is derived from an EMBL/GenBank/DDBJ whole genome shotgun (WGS) entry which is preliminary data.</text>
</comment>
<evidence type="ECO:0000256" key="1">
    <source>
        <dbReference type="SAM" id="MobiDB-lite"/>
    </source>
</evidence>
<dbReference type="SUPFAM" id="SSF53098">
    <property type="entry name" value="Ribonuclease H-like"/>
    <property type="match status" value="1"/>
</dbReference>
<reference evidence="4" key="1">
    <citation type="journal article" date="2022" name="Int. J. Mol. Sci.">
        <title>Draft Genome of Tanacetum Coccineum: Genomic Comparison of Closely Related Tanacetum-Family Plants.</title>
        <authorList>
            <person name="Yamashiro T."/>
            <person name="Shiraishi A."/>
            <person name="Nakayama K."/>
            <person name="Satake H."/>
        </authorList>
    </citation>
    <scope>NUCLEOTIDE SEQUENCE</scope>
</reference>
<organism evidence="4 5">
    <name type="scientific">Tanacetum coccineum</name>
    <dbReference type="NCBI Taxonomy" id="301880"/>
    <lineage>
        <taxon>Eukaryota</taxon>
        <taxon>Viridiplantae</taxon>
        <taxon>Streptophyta</taxon>
        <taxon>Embryophyta</taxon>
        <taxon>Tracheophyta</taxon>
        <taxon>Spermatophyta</taxon>
        <taxon>Magnoliopsida</taxon>
        <taxon>eudicotyledons</taxon>
        <taxon>Gunneridae</taxon>
        <taxon>Pentapetalae</taxon>
        <taxon>asterids</taxon>
        <taxon>campanulids</taxon>
        <taxon>Asterales</taxon>
        <taxon>Asteraceae</taxon>
        <taxon>Asteroideae</taxon>
        <taxon>Anthemideae</taxon>
        <taxon>Anthemidinae</taxon>
        <taxon>Tanacetum</taxon>
    </lineage>
</organism>
<gene>
    <name evidence="4" type="ORF">Tco_0727731</name>
</gene>
<dbReference type="Gene3D" id="3.30.420.10">
    <property type="entry name" value="Ribonuclease H-like superfamily/Ribonuclease H"/>
    <property type="match status" value="1"/>
</dbReference>
<evidence type="ECO:0000313" key="4">
    <source>
        <dbReference type="EMBL" id="GJS77850.1"/>
    </source>
</evidence>
<dbReference type="Proteomes" id="UP001151760">
    <property type="component" value="Unassembled WGS sequence"/>
</dbReference>
<dbReference type="PROSITE" id="PS50994">
    <property type="entry name" value="INTEGRASE"/>
    <property type="match status" value="1"/>
</dbReference>
<protein>
    <submittedName>
        <fullName evidence="4">Integrase, catalytic region, zinc finger, CCHC-type containing protein</fullName>
    </submittedName>
</protein>
<dbReference type="Pfam" id="PF00665">
    <property type="entry name" value="rve"/>
    <property type="match status" value="1"/>
</dbReference>
<accession>A0ABQ4YJR9</accession>
<feature type="chain" id="PRO_5045906851" evidence="2">
    <location>
        <begin position="20"/>
        <end position="1481"/>
    </location>
</feature>
<dbReference type="InterPro" id="IPR013103">
    <property type="entry name" value="RVT_2"/>
</dbReference>
<feature type="domain" description="Integrase catalytic" evidence="3">
    <location>
        <begin position="324"/>
        <end position="492"/>
    </location>
</feature>
<dbReference type="CDD" id="cd09272">
    <property type="entry name" value="RNase_HI_RT_Ty1"/>
    <property type="match status" value="2"/>
</dbReference>
<sequence>MTSITFQLFLLCVYGEVSLEEEKGRKRRRVSGVINLSESCVLMIRLSSNDDSTQVSVYDVSKAYDLVARKLEVLDYAYEVSTRCEARVKVLATTSEVYSSSQEKKERYTSDISEQQNSYSELHQTQGIKLNSTRGRVVVQNVHGRQNRDQGNMPGVRSPFMGEHKQSGECYARSNAIDEDVDEQPVQDLALNVDNVFQADDCDAYDSDVDELPTSTNIVHTNLSSADPDAICEHYEEHEMQDDVQPSYVVGSHADYTSDSNMTPYDQYVKDNAVPVVQNNASTVPNDMAQDIVKMKAEALKEQNTRPIKALTVYPPNTPATLVPRVLPTKSQIMRCDRCNLQSVQTINGKKYILVIVDDYSRFTWVKFLRSKDETPTVVIKFLKQIQVGLNKTVRFIRTDNGTEFVNKTLYDYYESVGIFHQKTVPRTPQQNDVVERRNRTLVEAARTMLIFSKAPMFLWAEAVATACYTQNRSLIHTRHDKTPYELVHNKKPDLTFFRVFGALCYPTNDSENLGKLQPTADIGIFVGYAPSRKVLDPLPSLLICPGPIIKGSYPSCSLLIPEKLNSPICCTDPEPFVNVFAPDPTSKASSSGEIMMPEPNQSTQHHEHIRKWTDSHPLDNIIGNPSRPVSTRSTSGSAQFLGDKLVSWSSKKQTSTSISSTEAEYKCEVWLFGAQIIHNAVSIIRLCFAYNRIPLYCDNKSAIALCCNNVQHSRSKHIDIRHHFIREQVEKGVVELYFVRTEYQLADIFTKALPRERFKFILPRLGMKSVVAEKQAGYVQTNLTLSSAELEIQSMVDVPIHQEDLAVQRTPLIDPVISMVTEKTNTTPHTPTTTSYVSNCSNLLLEIHFKRSLEVLEQAKDGDGDTIGSSGVNSPTQCSHLIYSKKEQSYNWNDLYNTASTTLRMKVEDEGVYDVSKTYGLVAQKLEVLDYAYEVSTRCEARVKRFGSLVPISSQRFVRKYYRQRFVRSLKMANLSEDIQSAGSDTCPPMLDRSDFESWKQRIRLYCKGKDNGENIIKSIDEGPFKMGRFRETLVENTESTLHLGLPKYIYTLINHYTDAKDIWDNVKMLLEDLTPEEKERYKADIHATNILLQGLPKYIYTLINHYTDAKDIWDNVKMLLEGRQNRGQGYNARGTVTTRNGGVQNRGGNVNPGQAKPIRSNTFNDDAYEVPIQDLALNEDNVFQADQCDAFDSDVDEAPTAQTMFMANLLSANPIFDEAGLSYDSDILSEGFVDPDQPTHVYRLKKALYGLKQASRAWYNTLSRFLLENKFSKGVVDPTLGGIFINQSKYALEILIKYGMDTSDPIDTPMVDRSKLDEDPLGILVDQTRFKGMVGSLMYLIASRPNLDTAMTLTTYADDDHVGCQYTRRSTSGRALFLGDKLVSWSLKKQKSTAISTTNAEYSAISGCCAQIFCMRSQLTDYGFAFNNVPLYCDNRSAIALCCNNVHHSQSKHIDIRHNFIREQVENCVVELYFVKMDY</sequence>
<feature type="compositionally biased region" description="Low complexity" evidence="1">
    <location>
        <begin position="1141"/>
        <end position="1156"/>
    </location>
</feature>
<dbReference type="Pfam" id="PF07727">
    <property type="entry name" value="RVT_2"/>
    <property type="match status" value="1"/>
</dbReference>
<dbReference type="InterPro" id="IPR012337">
    <property type="entry name" value="RNaseH-like_sf"/>
</dbReference>
<dbReference type="InterPro" id="IPR001584">
    <property type="entry name" value="Integrase_cat-core"/>
</dbReference>
<keyword evidence="2" id="KW-0732">Signal</keyword>
<dbReference type="EMBL" id="BQNB010010479">
    <property type="protein sequence ID" value="GJS77850.1"/>
    <property type="molecule type" value="Genomic_DNA"/>
</dbReference>